<feature type="domain" description="PIN" evidence="9">
    <location>
        <begin position="2"/>
        <end position="122"/>
    </location>
</feature>
<dbReference type="CDD" id="cd18731">
    <property type="entry name" value="PIN_NgFitB-like"/>
    <property type="match status" value="1"/>
</dbReference>
<evidence type="ECO:0000256" key="4">
    <source>
        <dbReference type="ARBA" id="ARBA00022723"/>
    </source>
</evidence>
<dbReference type="InterPro" id="IPR029060">
    <property type="entry name" value="PIN-like_dom_sf"/>
</dbReference>
<comment type="similarity">
    <text evidence="7 8">Belongs to the PINc/VapC protein family.</text>
</comment>
<reference evidence="10 11" key="1">
    <citation type="submission" date="2014-09" db="EMBL/GenBank/DDBJ databases">
        <authorList>
            <person name="McGinnis J.M."/>
            <person name="Wolfgang W.J."/>
        </authorList>
    </citation>
    <scope>NUCLEOTIDE SEQUENCE [LARGE SCALE GENOMIC DNA]</scope>
    <source>
        <strain evidence="10 11">HAMBI 3106</strain>
    </source>
</reference>
<evidence type="ECO:0000256" key="3">
    <source>
        <dbReference type="ARBA" id="ARBA00022722"/>
    </source>
</evidence>
<dbReference type="RefSeq" id="WP_036716027.1">
    <property type="nucleotide sequence ID" value="NZ_JRKS01000001.1"/>
</dbReference>
<dbReference type="GO" id="GO:0000287">
    <property type="term" value="F:magnesium ion binding"/>
    <property type="evidence" value="ECO:0007669"/>
    <property type="project" value="UniProtKB-UniRule"/>
</dbReference>
<accession>A0A099FHS2</accession>
<gene>
    <name evidence="8" type="primary">vapC</name>
    <name evidence="10" type="ORF">IC63_00905</name>
</gene>
<evidence type="ECO:0000256" key="8">
    <source>
        <dbReference type="HAMAP-Rule" id="MF_00265"/>
    </source>
</evidence>
<evidence type="ECO:0000313" key="10">
    <source>
        <dbReference type="EMBL" id="KGJ09733.1"/>
    </source>
</evidence>
<dbReference type="EMBL" id="JRKS01000001">
    <property type="protein sequence ID" value="KGJ09733.1"/>
    <property type="molecule type" value="Genomic_DNA"/>
</dbReference>
<proteinExistence type="inferred from homology"/>
<evidence type="ECO:0000259" key="9">
    <source>
        <dbReference type="Pfam" id="PF01850"/>
    </source>
</evidence>
<evidence type="ECO:0000313" key="11">
    <source>
        <dbReference type="Proteomes" id="UP000029917"/>
    </source>
</evidence>
<comment type="function">
    <text evidence="8">Toxic component of a toxin-antitoxin (TA) system. An RNase.</text>
</comment>
<feature type="binding site" evidence="8">
    <location>
        <position position="104"/>
    </location>
    <ligand>
        <name>Mg(2+)</name>
        <dbReference type="ChEBI" id="CHEBI:18420"/>
    </ligand>
</feature>
<dbReference type="Pfam" id="PF01850">
    <property type="entry name" value="PIN"/>
    <property type="match status" value="1"/>
</dbReference>
<keyword evidence="2 8" id="KW-1277">Toxin-antitoxin system</keyword>
<keyword evidence="5 8" id="KW-0378">Hydrolase</keyword>
<dbReference type="SUPFAM" id="SSF88723">
    <property type="entry name" value="PIN domain-like"/>
    <property type="match status" value="1"/>
</dbReference>
<dbReference type="GO" id="GO:0090729">
    <property type="term" value="F:toxin activity"/>
    <property type="evidence" value="ECO:0007669"/>
    <property type="project" value="UniProtKB-KW"/>
</dbReference>
<protein>
    <recommendedName>
        <fullName evidence="8">Ribonuclease VapC</fullName>
        <shortName evidence="8">RNase VapC</shortName>
        <ecNumber evidence="8">3.1.-.-</ecNumber>
    </recommendedName>
    <alternativeName>
        <fullName evidence="8">Toxin VapC</fullName>
    </alternativeName>
</protein>
<keyword evidence="6 8" id="KW-0460">Magnesium</keyword>
<feature type="binding site" evidence="8">
    <location>
        <position position="5"/>
    </location>
    <ligand>
        <name>Mg(2+)</name>
        <dbReference type="ChEBI" id="CHEBI:18420"/>
    </ligand>
</feature>
<evidence type="ECO:0000256" key="2">
    <source>
        <dbReference type="ARBA" id="ARBA00022649"/>
    </source>
</evidence>
<dbReference type="Proteomes" id="UP000029917">
    <property type="component" value="Unassembled WGS sequence"/>
</dbReference>
<sequence length="144" mass="15675">MIILDTNVVSETMKPVPEPRVIDWLNRQELSTLHLTTVSLAELRFGMARLEPGRRRDDFELRLERMLTEVFPGRVLGFDAAAANAFGALVALAERHGRTVSFPDGAIAAIAAANGYPVATRDVAPFIAMGVDVVDPWDPIPPGP</sequence>
<dbReference type="InterPro" id="IPR050556">
    <property type="entry name" value="Type_II_TA_system_RNase"/>
</dbReference>
<keyword evidence="4 8" id="KW-0479">Metal-binding</keyword>
<dbReference type="AlphaFoldDB" id="A0A099FHS2"/>
<dbReference type="STRING" id="690417.IC63_00905"/>
<comment type="cofactor">
    <cofactor evidence="1 8">
        <name>Mg(2+)</name>
        <dbReference type="ChEBI" id="CHEBI:18420"/>
    </cofactor>
</comment>
<dbReference type="GO" id="GO:0016787">
    <property type="term" value="F:hydrolase activity"/>
    <property type="evidence" value="ECO:0007669"/>
    <property type="project" value="UniProtKB-KW"/>
</dbReference>
<dbReference type="HAMAP" id="MF_00265">
    <property type="entry name" value="VapC_Nob1"/>
    <property type="match status" value="1"/>
</dbReference>
<dbReference type="Gene3D" id="3.40.50.1010">
    <property type="entry name" value="5'-nuclease"/>
    <property type="match status" value="1"/>
</dbReference>
<dbReference type="InterPro" id="IPR022907">
    <property type="entry name" value="VapC_family"/>
</dbReference>
<dbReference type="PANTHER" id="PTHR33653:SF1">
    <property type="entry name" value="RIBONUCLEASE VAPC2"/>
    <property type="match status" value="1"/>
</dbReference>
<keyword evidence="8" id="KW-0800">Toxin</keyword>
<comment type="caution">
    <text evidence="10">The sequence shown here is derived from an EMBL/GenBank/DDBJ whole genome shotgun (WGS) entry which is preliminary data.</text>
</comment>
<keyword evidence="11" id="KW-1185">Reference proteome</keyword>
<dbReference type="OrthoDB" id="9804823at2"/>
<dbReference type="PANTHER" id="PTHR33653">
    <property type="entry name" value="RIBONUCLEASE VAPC2"/>
    <property type="match status" value="1"/>
</dbReference>
<reference evidence="10 11" key="2">
    <citation type="submission" date="2014-10" db="EMBL/GenBank/DDBJ databases">
        <title>Paracoccus sanguinis sp. nov., isolated from clinical specimens of New York State patients.</title>
        <authorList>
            <person name="Mingle L.A."/>
            <person name="Cole J.A."/>
            <person name="Lapierre P."/>
            <person name="Musser K.A."/>
        </authorList>
    </citation>
    <scope>NUCLEOTIDE SEQUENCE [LARGE SCALE GENOMIC DNA]</scope>
    <source>
        <strain evidence="10 11">HAMBI 3106</strain>
    </source>
</reference>
<name>A0A099FHS2_9RHOB</name>
<dbReference type="EC" id="3.1.-.-" evidence="8"/>
<evidence type="ECO:0000256" key="5">
    <source>
        <dbReference type="ARBA" id="ARBA00022801"/>
    </source>
</evidence>
<keyword evidence="3 8" id="KW-0540">Nuclease</keyword>
<dbReference type="InterPro" id="IPR002716">
    <property type="entry name" value="PIN_dom"/>
</dbReference>
<dbReference type="GO" id="GO:0004540">
    <property type="term" value="F:RNA nuclease activity"/>
    <property type="evidence" value="ECO:0007669"/>
    <property type="project" value="InterPro"/>
</dbReference>
<organism evidence="10 11">
    <name type="scientific">Paracoccus sphaerophysae</name>
    <dbReference type="NCBI Taxonomy" id="690417"/>
    <lineage>
        <taxon>Bacteria</taxon>
        <taxon>Pseudomonadati</taxon>
        <taxon>Pseudomonadota</taxon>
        <taxon>Alphaproteobacteria</taxon>
        <taxon>Rhodobacterales</taxon>
        <taxon>Paracoccaceae</taxon>
        <taxon>Paracoccus</taxon>
    </lineage>
</organism>
<evidence type="ECO:0000256" key="7">
    <source>
        <dbReference type="ARBA" id="ARBA00038093"/>
    </source>
</evidence>
<evidence type="ECO:0000256" key="6">
    <source>
        <dbReference type="ARBA" id="ARBA00022842"/>
    </source>
</evidence>
<evidence type="ECO:0000256" key="1">
    <source>
        <dbReference type="ARBA" id="ARBA00001946"/>
    </source>
</evidence>